<dbReference type="Proteomes" id="UP000041254">
    <property type="component" value="Unassembled WGS sequence"/>
</dbReference>
<evidence type="ECO:0000256" key="1">
    <source>
        <dbReference type="SAM" id="MobiDB-lite"/>
    </source>
</evidence>
<feature type="transmembrane region" description="Helical" evidence="2">
    <location>
        <begin position="204"/>
        <end position="230"/>
    </location>
</feature>
<reference evidence="3 4" key="1">
    <citation type="submission" date="2014-11" db="EMBL/GenBank/DDBJ databases">
        <authorList>
            <person name="Zhu J."/>
            <person name="Qi W."/>
            <person name="Song R."/>
        </authorList>
    </citation>
    <scope>NUCLEOTIDE SEQUENCE [LARGE SCALE GENOMIC DNA]</scope>
</reference>
<proteinExistence type="predicted"/>
<dbReference type="VEuPathDB" id="CryptoDB:Vbra_11630"/>
<accession>A0A0G4EGK3</accession>
<evidence type="ECO:0000313" key="3">
    <source>
        <dbReference type="EMBL" id="CEL94588.1"/>
    </source>
</evidence>
<evidence type="ECO:0000256" key="2">
    <source>
        <dbReference type="SAM" id="Phobius"/>
    </source>
</evidence>
<keyword evidence="2" id="KW-0472">Membrane</keyword>
<dbReference type="AlphaFoldDB" id="A0A0G4EGK3"/>
<name>A0A0G4EGK3_VITBC</name>
<evidence type="ECO:0000313" key="4">
    <source>
        <dbReference type="Proteomes" id="UP000041254"/>
    </source>
</evidence>
<dbReference type="InterPro" id="IPR021691">
    <property type="entry name" value="DUF3273"/>
</dbReference>
<protein>
    <recommendedName>
        <fullName evidence="5">Transmembrane protein</fullName>
    </recommendedName>
</protein>
<dbReference type="InParanoid" id="A0A0G4EGK3"/>
<feature type="transmembrane region" description="Helical" evidence="2">
    <location>
        <begin position="161"/>
        <end position="184"/>
    </location>
</feature>
<dbReference type="Pfam" id="PF11677">
    <property type="entry name" value="DUF3273"/>
    <property type="match status" value="1"/>
</dbReference>
<keyword evidence="4" id="KW-1185">Reference proteome</keyword>
<feature type="transmembrane region" description="Helical" evidence="2">
    <location>
        <begin position="54"/>
        <end position="77"/>
    </location>
</feature>
<feature type="transmembrane region" description="Helical" evidence="2">
    <location>
        <begin position="242"/>
        <end position="262"/>
    </location>
</feature>
<keyword evidence="2" id="KW-0812">Transmembrane</keyword>
<feature type="transmembrane region" description="Helical" evidence="2">
    <location>
        <begin position="274"/>
        <end position="300"/>
    </location>
</feature>
<dbReference type="PhylomeDB" id="A0A0G4EGK3"/>
<keyword evidence="2" id="KW-1133">Transmembrane helix</keyword>
<feature type="region of interest" description="Disordered" evidence="1">
    <location>
        <begin position="1"/>
        <end position="37"/>
    </location>
</feature>
<feature type="transmembrane region" description="Helical" evidence="2">
    <location>
        <begin position="118"/>
        <end position="140"/>
    </location>
</feature>
<organism evidence="3 4">
    <name type="scientific">Vitrella brassicaformis (strain CCMP3155)</name>
    <dbReference type="NCBI Taxonomy" id="1169540"/>
    <lineage>
        <taxon>Eukaryota</taxon>
        <taxon>Sar</taxon>
        <taxon>Alveolata</taxon>
        <taxon>Colpodellida</taxon>
        <taxon>Vitrellaceae</taxon>
        <taxon>Vitrella</taxon>
    </lineage>
</organism>
<dbReference type="EMBL" id="CDMY01000223">
    <property type="protein sequence ID" value="CEL94588.1"/>
    <property type="molecule type" value="Genomic_DNA"/>
</dbReference>
<gene>
    <name evidence="3" type="ORF">Vbra_11630</name>
</gene>
<sequence length="392" mass="42461">MPSARHHLTLGKEEPSKRTRPGPSTSPESLRHPLGQKASSSNKMLALIDNLQYGAFRVGTLMVALTTVAFYGMYWGISPSGELYSVFKTPLEEGALDTADERDKYDALSNKAVEAFDMGVIGFPIILSLCLIGNFFMLGFPIKLRSDGLFQIQWRLFRFGVIMLQFATTFHLVSTAVLLSAWIAGSFYANGPEATRLAFLQSGVLTMMETIGAQLTIVYAFLYGPAYLLLEYYHREECSGGYCVSWTLGVTWPLVGLFGLIINFLHSVLNNDVALIVTGSLYTVLYLTAIICQTIFAFNYEVPANYYMSKDSPEEQLEAAGAADAAKRGFGAKLLAGQGGAQVSTSPFYATYPYPAGAGTAGYSYEMVAQQPPAARSVPTQAQGGTTTAAAV</sequence>
<evidence type="ECO:0008006" key="5">
    <source>
        <dbReference type="Google" id="ProtNLM"/>
    </source>
</evidence>